<dbReference type="EC" id="4.2.1.136" evidence="6"/>
<keyword evidence="2 6" id="KW-0067">ATP-binding</keyword>
<evidence type="ECO:0000256" key="1">
    <source>
        <dbReference type="ARBA" id="ARBA00022741"/>
    </source>
</evidence>
<dbReference type="HAMAP" id="MF_01965">
    <property type="entry name" value="NADHX_dehydratase"/>
    <property type="match status" value="1"/>
</dbReference>
<dbReference type="GO" id="GO:0052856">
    <property type="term" value="F:NAD(P)HX epimerase activity"/>
    <property type="evidence" value="ECO:0007669"/>
    <property type="project" value="TreeGrafter"/>
</dbReference>
<dbReference type="RefSeq" id="WP_184223085.1">
    <property type="nucleotide sequence ID" value="NZ_JACIIU010000010.1"/>
</dbReference>
<feature type="binding site" evidence="6">
    <location>
        <position position="162"/>
    </location>
    <ligand>
        <name>(6S)-NADPHX</name>
        <dbReference type="ChEBI" id="CHEBI:64076"/>
    </ligand>
</feature>
<feature type="binding site" evidence="6">
    <location>
        <position position="228"/>
    </location>
    <ligand>
        <name>AMP</name>
        <dbReference type="ChEBI" id="CHEBI:456215"/>
    </ligand>
</feature>
<dbReference type="GO" id="GO:0046496">
    <property type="term" value="P:nicotinamide nucleotide metabolic process"/>
    <property type="evidence" value="ECO:0007669"/>
    <property type="project" value="UniProtKB-UniRule"/>
</dbReference>
<accession>A0A841M627</accession>
<comment type="caution">
    <text evidence="6">Lacks conserved residue(s) required for the propagation of feature annotation.</text>
</comment>
<gene>
    <name evidence="6" type="primary">nnrD</name>
    <name evidence="8" type="ORF">FHS77_002147</name>
</gene>
<evidence type="ECO:0000256" key="2">
    <source>
        <dbReference type="ARBA" id="ARBA00022840"/>
    </source>
</evidence>
<keyword evidence="1 6" id="KW-0547">Nucleotide-binding</keyword>
<feature type="binding site" evidence="6">
    <location>
        <begin position="199"/>
        <end position="203"/>
    </location>
    <ligand>
        <name>AMP</name>
        <dbReference type="ChEBI" id="CHEBI:456215"/>
    </ligand>
</feature>
<keyword evidence="8" id="KW-0808">Transferase</keyword>
<dbReference type="InterPro" id="IPR000631">
    <property type="entry name" value="CARKD"/>
</dbReference>
<feature type="binding site" evidence="6">
    <location>
        <position position="229"/>
    </location>
    <ligand>
        <name>(6S)-NADPHX</name>
        <dbReference type="ChEBI" id="CHEBI:64076"/>
    </ligand>
</feature>
<dbReference type="SUPFAM" id="SSF53613">
    <property type="entry name" value="Ribokinase-like"/>
    <property type="match status" value="1"/>
</dbReference>
<evidence type="ECO:0000256" key="6">
    <source>
        <dbReference type="HAMAP-Rule" id="MF_01965"/>
    </source>
</evidence>
<keyword evidence="8" id="KW-0418">Kinase</keyword>
<dbReference type="GO" id="GO:0110051">
    <property type="term" value="P:metabolite repair"/>
    <property type="evidence" value="ECO:0007669"/>
    <property type="project" value="TreeGrafter"/>
</dbReference>
<comment type="subunit">
    <text evidence="6">Homotetramer.</text>
</comment>
<keyword evidence="4 6" id="KW-0520">NAD</keyword>
<proteinExistence type="inferred from homology"/>
<dbReference type="PROSITE" id="PS01050">
    <property type="entry name" value="YJEF_C_2"/>
    <property type="match status" value="1"/>
</dbReference>
<dbReference type="GO" id="GO:0052855">
    <property type="term" value="F:ADP-dependent NAD(P)H-hydrate dehydratase activity"/>
    <property type="evidence" value="ECO:0007669"/>
    <property type="project" value="UniProtKB-UniRule"/>
</dbReference>
<comment type="catalytic activity">
    <reaction evidence="6">
        <text>(6S)-NADPHX + ADP = AMP + phosphate + NADPH + H(+)</text>
        <dbReference type="Rhea" id="RHEA:32235"/>
        <dbReference type="ChEBI" id="CHEBI:15378"/>
        <dbReference type="ChEBI" id="CHEBI:43474"/>
        <dbReference type="ChEBI" id="CHEBI:57783"/>
        <dbReference type="ChEBI" id="CHEBI:64076"/>
        <dbReference type="ChEBI" id="CHEBI:456215"/>
        <dbReference type="ChEBI" id="CHEBI:456216"/>
        <dbReference type="EC" id="4.2.1.136"/>
    </reaction>
</comment>
<dbReference type="GO" id="GO:0005524">
    <property type="term" value="F:ATP binding"/>
    <property type="evidence" value="ECO:0007669"/>
    <property type="project" value="UniProtKB-KW"/>
</dbReference>
<evidence type="ECO:0000256" key="5">
    <source>
        <dbReference type="ARBA" id="ARBA00023239"/>
    </source>
</evidence>
<keyword evidence="5 6" id="KW-0456">Lyase</keyword>
<dbReference type="AlphaFoldDB" id="A0A841M627"/>
<feature type="binding site" evidence="6">
    <location>
        <position position="43"/>
    </location>
    <ligand>
        <name>(6S)-NADPHX</name>
        <dbReference type="ChEBI" id="CHEBI:64076"/>
    </ligand>
</feature>
<keyword evidence="3 6" id="KW-0521">NADP</keyword>
<protein>
    <recommendedName>
        <fullName evidence="6">ADP-dependent (S)-NAD(P)H-hydrate dehydratase</fullName>
        <ecNumber evidence="6">4.2.1.136</ecNumber>
    </recommendedName>
    <alternativeName>
        <fullName evidence="6">ADP-dependent NAD(P)HX dehydratase</fullName>
    </alternativeName>
</protein>
<dbReference type="CDD" id="cd01171">
    <property type="entry name" value="YXKO-related"/>
    <property type="match status" value="1"/>
</dbReference>
<dbReference type="Pfam" id="PF01256">
    <property type="entry name" value="Carb_kinase"/>
    <property type="match status" value="1"/>
</dbReference>
<comment type="similarity">
    <text evidence="6">Belongs to the NnrD/CARKD family.</text>
</comment>
<dbReference type="InterPro" id="IPR017953">
    <property type="entry name" value="Carbohydrate_kinase_pred_CS"/>
</dbReference>
<evidence type="ECO:0000256" key="4">
    <source>
        <dbReference type="ARBA" id="ARBA00023027"/>
    </source>
</evidence>
<dbReference type="PANTHER" id="PTHR12592">
    <property type="entry name" value="ATP-DEPENDENT (S)-NAD(P)H-HYDRATE DEHYDRATASE FAMILY MEMBER"/>
    <property type="match status" value="1"/>
</dbReference>
<evidence type="ECO:0000313" key="9">
    <source>
        <dbReference type="Proteomes" id="UP000555393"/>
    </source>
</evidence>
<dbReference type="NCBIfam" id="TIGR00196">
    <property type="entry name" value="yjeF_cterm"/>
    <property type="match status" value="1"/>
</dbReference>
<feature type="domain" description="YjeF C-terminal" evidence="7">
    <location>
        <begin position="8"/>
        <end position="283"/>
    </location>
</feature>
<organism evidence="8 9">
    <name type="scientific">Paenochrobactrum gallinarii</name>
    <dbReference type="NCBI Taxonomy" id="643673"/>
    <lineage>
        <taxon>Bacteria</taxon>
        <taxon>Pseudomonadati</taxon>
        <taxon>Pseudomonadota</taxon>
        <taxon>Alphaproteobacteria</taxon>
        <taxon>Hyphomicrobiales</taxon>
        <taxon>Brucellaceae</taxon>
        <taxon>Paenochrobactrum</taxon>
    </lineage>
</organism>
<comment type="cofactor">
    <cofactor evidence="6">
        <name>Mg(2+)</name>
        <dbReference type="ChEBI" id="CHEBI:18420"/>
    </cofactor>
</comment>
<dbReference type="InterPro" id="IPR029056">
    <property type="entry name" value="Ribokinase-like"/>
</dbReference>
<comment type="function">
    <text evidence="6">Catalyzes the dehydration of the S-form of NAD(P)HX at the expense of ADP, which is converted to AMP. Together with NAD(P)HX epimerase, which catalyzes the epimerization of the S- and R-forms, the enzyme allows the repair of both epimers of NAD(P)HX, a damaged form of NAD(P)H that is a result of enzymatic or heat-dependent hydration.</text>
</comment>
<evidence type="ECO:0000256" key="3">
    <source>
        <dbReference type="ARBA" id="ARBA00022857"/>
    </source>
</evidence>
<dbReference type="EMBL" id="JACIIU010000010">
    <property type="protein sequence ID" value="MBB6261588.1"/>
    <property type="molecule type" value="Genomic_DNA"/>
</dbReference>
<dbReference type="Proteomes" id="UP000555393">
    <property type="component" value="Unassembled WGS sequence"/>
</dbReference>
<keyword evidence="9" id="KW-1185">Reference proteome</keyword>
<name>A0A841M627_9HYPH</name>
<dbReference type="GO" id="GO:0016301">
    <property type="term" value="F:kinase activity"/>
    <property type="evidence" value="ECO:0007669"/>
    <property type="project" value="UniProtKB-KW"/>
</dbReference>
<comment type="caution">
    <text evidence="8">The sequence shown here is derived from an EMBL/GenBank/DDBJ whole genome shotgun (WGS) entry which is preliminary data.</text>
</comment>
<evidence type="ECO:0000259" key="7">
    <source>
        <dbReference type="PROSITE" id="PS51383"/>
    </source>
</evidence>
<dbReference type="Gene3D" id="3.40.1190.20">
    <property type="match status" value="1"/>
</dbReference>
<dbReference type="PANTHER" id="PTHR12592:SF0">
    <property type="entry name" value="ATP-DEPENDENT (S)-NAD(P)H-HYDRATE DEHYDRATASE"/>
    <property type="match status" value="1"/>
</dbReference>
<reference evidence="8 9" key="1">
    <citation type="submission" date="2020-08" db="EMBL/GenBank/DDBJ databases">
        <title>Genomic Encyclopedia of Type Strains, Phase IV (KMG-IV): sequencing the most valuable type-strain genomes for metagenomic binning, comparative biology and taxonomic classification.</title>
        <authorList>
            <person name="Goeker M."/>
        </authorList>
    </citation>
    <scope>NUCLEOTIDE SEQUENCE [LARGE SCALE GENOMIC DNA]</scope>
    <source>
        <strain evidence="8 9">DSM 22336</strain>
    </source>
</reference>
<comment type="catalytic activity">
    <reaction evidence="6">
        <text>(6S)-NADHX + ADP = AMP + phosphate + NADH + H(+)</text>
        <dbReference type="Rhea" id="RHEA:32223"/>
        <dbReference type="ChEBI" id="CHEBI:15378"/>
        <dbReference type="ChEBI" id="CHEBI:43474"/>
        <dbReference type="ChEBI" id="CHEBI:57945"/>
        <dbReference type="ChEBI" id="CHEBI:64074"/>
        <dbReference type="ChEBI" id="CHEBI:456215"/>
        <dbReference type="ChEBI" id="CHEBI:456216"/>
        <dbReference type="EC" id="4.2.1.136"/>
    </reaction>
</comment>
<dbReference type="PROSITE" id="PS51383">
    <property type="entry name" value="YJEF_C_3"/>
    <property type="match status" value="1"/>
</dbReference>
<evidence type="ECO:0000313" key="8">
    <source>
        <dbReference type="EMBL" id="MBB6261588.1"/>
    </source>
</evidence>
<sequence>MGTAALNEPPLWKNALPRLDAETHKYKRGHALVFSGGLTNTGAARLAAISAARIGAGLVTVLSPSDALLVNASHLTSIMLRETRTIQDAVDCIENRLVTAALIGPAYGLGVKTRNDCITLLKKAKTNALILDADALSSFKEMADALFASIHASQIAVVLTPHEGEFRRLFPDIADNEKLTKAEKASQAAIRAGACVVYKGAQTIVALPDGRYSYNDNGTPLLATAGSGDVLAGMITGLLAAGMPVFEAASAAVWFHCEAAKKQGAGLIAEDLPLMIPQILADFTGR</sequence>